<dbReference type="GeneID" id="36516188"/>
<organism evidence="1 2">
    <name type="scientific">Wickerhamiella sorbophila</name>
    <dbReference type="NCBI Taxonomy" id="45607"/>
    <lineage>
        <taxon>Eukaryota</taxon>
        <taxon>Fungi</taxon>
        <taxon>Dikarya</taxon>
        <taxon>Ascomycota</taxon>
        <taxon>Saccharomycotina</taxon>
        <taxon>Dipodascomycetes</taxon>
        <taxon>Dipodascales</taxon>
        <taxon>Trichomonascaceae</taxon>
        <taxon>Wickerhamiella</taxon>
    </lineage>
</organism>
<dbReference type="AlphaFoldDB" id="A0A2T0FIK9"/>
<gene>
    <name evidence="1" type="ORF">B9G98_02440</name>
</gene>
<dbReference type="EMBL" id="NDIQ01000021">
    <property type="protein sequence ID" value="PRT54820.1"/>
    <property type="molecule type" value="Genomic_DNA"/>
</dbReference>
<comment type="caution">
    <text evidence="1">The sequence shown here is derived from an EMBL/GenBank/DDBJ whole genome shotgun (WGS) entry which is preliminary data.</text>
</comment>
<sequence>MVHAIKSLFTFQEEVLAQKQYERDEMQLAHDRALVSLSKLLHQCQISRLDMEEKLSSIWGPSDDSFTDCFADCYLDTDAVLIDTELACACDTLNSLTEKEHALQSEIYFTVRSQKPTTMQRVVDFKATESSFDHFKTNVTYAWRCTAQFVRGLAIKAACLCLVKK</sequence>
<dbReference type="Proteomes" id="UP000238350">
    <property type="component" value="Unassembled WGS sequence"/>
</dbReference>
<accession>A0A2T0FIK9</accession>
<proteinExistence type="predicted"/>
<name>A0A2T0FIK9_9ASCO</name>
<evidence type="ECO:0000313" key="2">
    <source>
        <dbReference type="Proteomes" id="UP000238350"/>
    </source>
</evidence>
<protein>
    <submittedName>
        <fullName evidence="1">Uncharacterized protein</fullName>
    </submittedName>
</protein>
<dbReference type="RefSeq" id="XP_024664765.1">
    <property type="nucleotide sequence ID" value="XM_024808997.1"/>
</dbReference>
<keyword evidence="2" id="KW-1185">Reference proteome</keyword>
<reference evidence="1 2" key="1">
    <citation type="submission" date="2017-04" db="EMBL/GenBank/DDBJ databases">
        <title>Genome sequencing of [Candida] sorbophila.</title>
        <authorList>
            <person name="Ahn J.O."/>
        </authorList>
    </citation>
    <scope>NUCLEOTIDE SEQUENCE [LARGE SCALE GENOMIC DNA]</scope>
    <source>
        <strain evidence="1 2">DS02</strain>
    </source>
</reference>
<evidence type="ECO:0000313" key="1">
    <source>
        <dbReference type="EMBL" id="PRT54820.1"/>
    </source>
</evidence>